<proteinExistence type="predicted"/>
<dbReference type="OrthoDB" id="2414538at2759"/>
<dbReference type="InterPro" id="IPR036397">
    <property type="entry name" value="RNaseH_sf"/>
</dbReference>
<dbReference type="GO" id="GO:0005634">
    <property type="term" value="C:nucleus"/>
    <property type="evidence" value="ECO:0007669"/>
    <property type="project" value="TreeGrafter"/>
</dbReference>
<sequence>MALNDIIVRCNSSNQNIYEYEESEYSEDLEMVNNEYELDRLIYNKNKKSKLWTDNFDIEDSILDHFNIQEDFSFDRINIKSKNKTSCSKYKPKLIFKLCIEDKYPFYGYYSKPRRMIKVQVYNYRNILQLASELSKRPIEFNGICFECFEVHIPLKSPLPKKIRSLDPPHNQWKKEIILNSIDHLRCIEDHARKIITNKLFPIFFTEYSHYFDIKNKRSVDWDNSVELEADTSVSDILNPFIYSQLNNRGYITPKCIQNIEDNIENWYPRLIPCLNKYWREVSNDPITQHITRLQNFQDNRKPNSNLDQRSEDYKNQLIQTITSGIDIILNRCKTINKSKYRGLLEFLRSRYPNYKNTRINFERQEARDENSDRPTCQLETDKTPQELYVYLPPTSIQTPPIEETILEYFNTEYDLSNNNKSSEECHPNDILQYNNSFKYVIGAQSTLFYKDTENKGIVYSQELEIIDVDSQETIDNACLFPTLEPAAFLDPIDFIYPRSNKLTSLESVFLFKGTFVYKIAPSTTSEVLASLGLDKSIISKYELFEKSPTKEISNEIENISNLEKYNSEDLDEIKHRDSYDIVEPVSRYSDVIVDTPINYNRSNPLDDSIIALAYILRSKKYNEEIVSGLIIVDKETTVKYSDPTNSINLINHSLLRMNTEIELINAIVKLFHYYDPHIVLALDNNIYGRRKSNSFKLQFNKPERRINGRILLYIDRIIRLEYNTLDTKIYSIIKLILNNIIQNINPPVLAMWWKYTLPNCDTRYFNSGKQESSSIAYKSFRYKVVSYIFKKLNMLYEILDKLGTIPKYIEWSQLYGLDFLSIQTHGSQYRVESILLKACERHNFVLFSPTKE</sequence>
<dbReference type="EMBL" id="DS989739">
    <property type="protein sequence ID" value="EEA08393.1"/>
    <property type="molecule type" value="Genomic_DNA"/>
</dbReference>
<dbReference type="GO" id="GO:0042276">
    <property type="term" value="P:error-prone translesion synthesis"/>
    <property type="evidence" value="ECO:0007669"/>
    <property type="project" value="TreeGrafter"/>
</dbReference>
<dbReference type="GO" id="GO:0000724">
    <property type="term" value="P:double-strand break repair via homologous recombination"/>
    <property type="evidence" value="ECO:0007669"/>
    <property type="project" value="TreeGrafter"/>
</dbReference>
<dbReference type="GeneID" id="6997889"/>
<evidence type="ECO:0000313" key="1">
    <source>
        <dbReference type="EMBL" id="EEA08393.1"/>
    </source>
</evidence>
<protein>
    <submittedName>
        <fullName evidence="1">Uncharacterized protein</fullName>
    </submittedName>
</protein>
<dbReference type="InterPro" id="IPR030559">
    <property type="entry name" value="PolZ_Rev3"/>
</dbReference>
<keyword evidence="2" id="KW-1185">Reference proteome</keyword>
<dbReference type="InterPro" id="IPR012337">
    <property type="entry name" value="RNaseH-like_sf"/>
</dbReference>
<dbReference type="SUPFAM" id="SSF53098">
    <property type="entry name" value="Ribonuclease H-like"/>
    <property type="match status" value="1"/>
</dbReference>
<dbReference type="GO" id="GO:0003887">
    <property type="term" value="F:DNA-directed DNA polymerase activity"/>
    <property type="evidence" value="ECO:0007669"/>
    <property type="project" value="TreeGrafter"/>
</dbReference>
<dbReference type="Proteomes" id="UP000001460">
    <property type="component" value="Unassembled WGS sequence"/>
</dbReference>
<evidence type="ECO:0000313" key="2">
    <source>
        <dbReference type="Proteomes" id="UP000001460"/>
    </source>
</evidence>
<dbReference type="GO" id="GO:0016035">
    <property type="term" value="C:zeta DNA polymerase complex"/>
    <property type="evidence" value="ECO:0007669"/>
    <property type="project" value="InterPro"/>
</dbReference>
<dbReference type="GO" id="GO:0003676">
    <property type="term" value="F:nucleic acid binding"/>
    <property type="evidence" value="ECO:0007669"/>
    <property type="project" value="InterPro"/>
</dbReference>
<organism evidence="1 2">
    <name type="scientific">Cryptosporidium muris (strain RN66)</name>
    <dbReference type="NCBI Taxonomy" id="441375"/>
    <lineage>
        <taxon>Eukaryota</taxon>
        <taxon>Sar</taxon>
        <taxon>Alveolata</taxon>
        <taxon>Apicomplexa</taxon>
        <taxon>Conoidasida</taxon>
        <taxon>Coccidia</taxon>
        <taxon>Eucoccidiorida</taxon>
        <taxon>Eimeriorina</taxon>
        <taxon>Cryptosporidiidae</taxon>
        <taxon>Cryptosporidium</taxon>
    </lineage>
</organism>
<dbReference type="PANTHER" id="PTHR45812:SF1">
    <property type="entry name" value="DNA POLYMERASE ZETA CATALYTIC SUBUNIT"/>
    <property type="match status" value="1"/>
</dbReference>
<dbReference type="STRING" id="441375.B6AJK2"/>
<dbReference type="Gene3D" id="3.30.420.10">
    <property type="entry name" value="Ribonuclease H-like superfamily/Ribonuclease H"/>
    <property type="match status" value="1"/>
</dbReference>
<dbReference type="VEuPathDB" id="CryptoDB:CMU_021570"/>
<dbReference type="RefSeq" id="XP_002142742.1">
    <property type="nucleotide sequence ID" value="XM_002142706.1"/>
</dbReference>
<accession>B6AJK2</accession>
<dbReference type="AlphaFoldDB" id="B6AJK2"/>
<name>B6AJK2_CRYMR</name>
<reference evidence="1" key="1">
    <citation type="submission" date="2008-06" db="EMBL/GenBank/DDBJ databases">
        <authorList>
            <person name="Lorenzi H."/>
            <person name="Inman J."/>
            <person name="Miller J."/>
            <person name="Schobel S."/>
            <person name="Amedeo P."/>
            <person name="Caler E.V."/>
            <person name="da Silva J."/>
        </authorList>
    </citation>
    <scope>NUCLEOTIDE SEQUENCE [LARGE SCALE GENOMIC DNA]</scope>
    <source>
        <strain evidence="1">RN66</strain>
    </source>
</reference>
<gene>
    <name evidence="1" type="ORF">CMU_021570</name>
</gene>
<dbReference type="eggNOG" id="KOG0968">
    <property type="taxonomic scope" value="Eukaryota"/>
</dbReference>
<dbReference type="PANTHER" id="PTHR45812">
    <property type="entry name" value="DNA POLYMERASE ZETA CATALYTIC SUBUNIT"/>
    <property type="match status" value="1"/>
</dbReference>